<gene>
    <name evidence="1" type="ORF">PPTG_24579</name>
</gene>
<organism evidence="1 2">
    <name type="scientific">Phytophthora nicotianae (strain INRA-310)</name>
    <name type="common">Phytophthora parasitica</name>
    <dbReference type="NCBI Taxonomy" id="761204"/>
    <lineage>
        <taxon>Eukaryota</taxon>
        <taxon>Sar</taxon>
        <taxon>Stramenopiles</taxon>
        <taxon>Oomycota</taxon>
        <taxon>Peronosporomycetes</taxon>
        <taxon>Peronosporales</taxon>
        <taxon>Peronosporaceae</taxon>
        <taxon>Phytophthora</taxon>
    </lineage>
</organism>
<protein>
    <submittedName>
        <fullName evidence="1">Uncharacterized protein</fullName>
    </submittedName>
</protein>
<dbReference type="RefSeq" id="XP_008916079.1">
    <property type="nucleotide sequence ID" value="XM_008917831.1"/>
</dbReference>
<sequence length="61" mass="6714">MMQLGRITNCTISKGLTDIFVCIFTVVAQLGFSRESSQTCAMIRKKKGTLNAPEVKPLHCP</sequence>
<dbReference type="VEuPathDB" id="FungiDB:PPTG_24579"/>
<accession>W2PEJ3</accession>
<reference evidence="2" key="1">
    <citation type="submission" date="2011-12" db="EMBL/GenBank/DDBJ databases">
        <authorList>
            <consortium name="The Broad Institute Genome Sequencing Platform"/>
            <person name="Russ C."/>
            <person name="Tyler B."/>
            <person name="Panabieres F."/>
            <person name="Shan W."/>
            <person name="Tripathy S."/>
            <person name="Grunwald N."/>
            <person name="Machado M."/>
            <person name="Young S.K."/>
            <person name="Zeng Q."/>
            <person name="Gargeya S."/>
            <person name="Fitzgerald M."/>
            <person name="Haas B."/>
            <person name="Abouelleil A."/>
            <person name="Alvarado L."/>
            <person name="Arachchi H.M."/>
            <person name="Berlin A."/>
            <person name="Chapman S.B."/>
            <person name="Gearin G."/>
            <person name="Goldberg J."/>
            <person name="Griggs A."/>
            <person name="Gujja S."/>
            <person name="Hansen M."/>
            <person name="Heiman D."/>
            <person name="Howarth C."/>
            <person name="Larimer J."/>
            <person name="Lui A."/>
            <person name="MacDonald P.J.P."/>
            <person name="McCowen C."/>
            <person name="Montmayeur A."/>
            <person name="Murphy C."/>
            <person name="Neiman D."/>
            <person name="Pearson M."/>
            <person name="Priest M."/>
            <person name="Roberts A."/>
            <person name="Saif S."/>
            <person name="Shea T."/>
            <person name="Sisk P."/>
            <person name="Stolte C."/>
            <person name="Sykes S."/>
            <person name="Wortman J."/>
            <person name="Nusbaum C."/>
            <person name="Birren B."/>
        </authorList>
    </citation>
    <scope>NUCLEOTIDE SEQUENCE [LARGE SCALE GENOMIC DNA]</scope>
    <source>
        <strain evidence="2">INRA-310</strain>
    </source>
</reference>
<dbReference type="AlphaFoldDB" id="W2PEJ3"/>
<reference evidence="1 2" key="2">
    <citation type="submission" date="2013-11" db="EMBL/GenBank/DDBJ databases">
        <title>The Genome Sequence of Phytophthora parasitica INRA-310.</title>
        <authorList>
            <consortium name="The Broad Institute Genomics Platform"/>
            <person name="Russ C."/>
            <person name="Tyler B."/>
            <person name="Panabieres F."/>
            <person name="Shan W."/>
            <person name="Tripathy S."/>
            <person name="Grunwald N."/>
            <person name="Machado M."/>
            <person name="Johnson C.S."/>
            <person name="Arredondo F."/>
            <person name="Hong C."/>
            <person name="Coffey M."/>
            <person name="Young S.K."/>
            <person name="Zeng Q."/>
            <person name="Gargeya S."/>
            <person name="Fitzgerald M."/>
            <person name="Abouelleil A."/>
            <person name="Alvarado L."/>
            <person name="Chapman S.B."/>
            <person name="Gainer-Dewar J."/>
            <person name="Goldberg J."/>
            <person name="Griggs A."/>
            <person name="Gujja S."/>
            <person name="Hansen M."/>
            <person name="Howarth C."/>
            <person name="Imamovic A."/>
            <person name="Ireland A."/>
            <person name="Larimer J."/>
            <person name="McCowan C."/>
            <person name="Murphy C."/>
            <person name="Pearson M."/>
            <person name="Poon T.W."/>
            <person name="Priest M."/>
            <person name="Roberts A."/>
            <person name="Saif S."/>
            <person name="Shea T."/>
            <person name="Sykes S."/>
            <person name="Wortman J."/>
            <person name="Nusbaum C."/>
            <person name="Birren B."/>
        </authorList>
    </citation>
    <scope>NUCLEOTIDE SEQUENCE [LARGE SCALE GENOMIC DNA]</scope>
    <source>
        <strain evidence="1 2">INRA-310</strain>
    </source>
</reference>
<name>W2PEJ3_PHYN3</name>
<dbReference type="Proteomes" id="UP000018817">
    <property type="component" value="Unassembled WGS sequence"/>
</dbReference>
<proteinExistence type="predicted"/>
<dbReference type="GeneID" id="20193178"/>
<evidence type="ECO:0000313" key="1">
    <source>
        <dbReference type="EMBL" id="ETM98628.1"/>
    </source>
</evidence>
<dbReference type="EMBL" id="KI669678">
    <property type="protein sequence ID" value="ETM98628.1"/>
    <property type="molecule type" value="Genomic_DNA"/>
</dbReference>
<evidence type="ECO:0000313" key="2">
    <source>
        <dbReference type="Proteomes" id="UP000018817"/>
    </source>
</evidence>